<proteinExistence type="inferred from homology"/>
<dbReference type="GO" id="GO:0020037">
    <property type="term" value="F:heme binding"/>
    <property type="evidence" value="ECO:0007669"/>
    <property type="project" value="InterPro"/>
</dbReference>
<reference evidence="8 9" key="1">
    <citation type="journal article" date="2018" name="Mycol. Prog.">
        <title>Coniella lustricola, a new species from submerged detritus.</title>
        <authorList>
            <person name="Raudabaugh D.B."/>
            <person name="Iturriaga T."/>
            <person name="Carver A."/>
            <person name="Mondo S."/>
            <person name="Pangilinan J."/>
            <person name="Lipzen A."/>
            <person name="He G."/>
            <person name="Amirebrahimi M."/>
            <person name="Grigoriev I.V."/>
            <person name="Miller A.N."/>
        </authorList>
    </citation>
    <scope>NUCLEOTIDE SEQUENCE [LARGE SCALE GENOMIC DNA]</scope>
    <source>
        <strain evidence="8 9">B22-T-1</strain>
    </source>
</reference>
<dbReference type="PROSITE" id="PS00086">
    <property type="entry name" value="CYTOCHROME_P450"/>
    <property type="match status" value="1"/>
</dbReference>
<keyword evidence="9" id="KW-1185">Reference proteome</keyword>
<comment type="similarity">
    <text evidence="2 7">Belongs to the cytochrome P450 family.</text>
</comment>
<gene>
    <name evidence="8" type="ORF">BD289DRAFT_461982</name>
</gene>
<evidence type="ECO:0000256" key="6">
    <source>
        <dbReference type="PIRSR" id="PIRSR602401-1"/>
    </source>
</evidence>
<evidence type="ECO:0000256" key="2">
    <source>
        <dbReference type="ARBA" id="ARBA00010617"/>
    </source>
</evidence>
<dbReference type="InterPro" id="IPR002401">
    <property type="entry name" value="Cyt_P450_E_grp-I"/>
</dbReference>
<comment type="cofactor">
    <cofactor evidence="1 6">
        <name>heme</name>
        <dbReference type="ChEBI" id="CHEBI:30413"/>
    </cofactor>
</comment>
<dbReference type="PRINTS" id="PR00463">
    <property type="entry name" value="EP450I"/>
</dbReference>
<evidence type="ECO:0000256" key="3">
    <source>
        <dbReference type="ARBA" id="ARBA00022617"/>
    </source>
</evidence>
<keyword evidence="7" id="KW-0560">Oxidoreductase</keyword>
<dbReference type="InterPro" id="IPR001128">
    <property type="entry name" value="Cyt_P450"/>
</dbReference>
<dbReference type="STRING" id="2025994.A0A2T3A2S0"/>
<name>A0A2T3A2S0_9PEZI</name>
<dbReference type="PANTHER" id="PTHR24305">
    <property type="entry name" value="CYTOCHROME P450"/>
    <property type="match status" value="1"/>
</dbReference>
<dbReference type="AlphaFoldDB" id="A0A2T3A2S0"/>
<sequence length="491" mass="55941">MSLLDKVLSIYLVCFHPLSRYPGPKLWAICRLPWAYHVLRGDLWHAYDRLHDIYGPVVRVAPNELTFIAPETWQDVYALSKTRPQLDKDPKAQLKPLISGADSLFTAVGDDHRRIKGVFVGAFADKSLRDQTENIHDTSTAFIQRLRHEKVKGQGVVDLHRILGYAAFDLGSDFTRGESPKTLEKPNEHHEFIHNFFMHATVGTTKTCLDRYWPLGEILLGWVTWATAKQRKANAKDSWARMERRLATEVSRSDFITPVADKISESGTKGTMTKAEVLVNQLAVLVAHSQLTTIGLATTAFLLAREKLQLDRLVHEVRSTFERESDITVTSTKTLVYLEAVIQEALRINHPTPSSMPRIVPKGGLSVAGHFVPEGNIVGLSLYNIHTRPENFYKPLEFHPERFLDKSHPYYDPQFANDRMDAFKPFSTGPRGCLGNKLFWAEARVLIARLVWTFNFELAEPDSKESITWLRQRAWLVCEPKPVKVHLNEAW</sequence>
<dbReference type="InterPro" id="IPR017972">
    <property type="entry name" value="Cyt_P450_CS"/>
</dbReference>
<dbReference type="GO" id="GO:0005506">
    <property type="term" value="F:iron ion binding"/>
    <property type="evidence" value="ECO:0007669"/>
    <property type="project" value="InterPro"/>
</dbReference>
<evidence type="ECO:0000313" key="9">
    <source>
        <dbReference type="Proteomes" id="UP000241462"/>
    </source>
</evidence>
<accession>A0A2T3A2S0</accession>
<evidence type="ECO:0000256" key="7">
    <source>
        <dbReference type="RuleBase" id="RU000461"/>
    </source>
</evidence>
<dbReference type="GO" id="GO:0004497">
    <property type="term" value="F:monooxygenase activity"/>
    <property type="evidence" value="ECO:0007669"/>
    <property type="project" value="UniProtKB-KW"/>
</dbReference>
<feature type="binding site" description="axial binding residue" evidence="6">
    <location>
        <position position="433"/>
    </location>
    <ligand>
        <name>heme</name>
        <dbReference type="ChEBI" id="CHEBI:30413"/>
    </ligand>
    <ligandPart>
        <name>Fe</name>
        <dbReference type="ChEBI" id="CHEBI:18248"/>
    </ligandPart>
</feature>
<evidence type="ECO:0000256" key="1">
    <source>
        <dbReference type="ARBA" id="ARBA00001971"/>
    </source>
</evidence>
<dbReference type="SUPFAM" id="SSF48264">
    <property type="entry name" value="Cytochrome P450"/>
    <property type="match status" value="1"/>
</dbReference>
<dbReference type="GO" id="GO:0016705">
    <property type="term" value="F:oxidoreductase activity, acting on paired donors, with incorporation or reduction of molecular oxygen"/>
    <property type="evidence" value="ECO:0007669"/>
    <property type="project" value="InterPro"/>
</dbReference>
<dbReference type="PANTHER" id="PTHR24305:SF210">
    <property type="entry name" value="CYTOCHROME P450 MONOOXYGENASE ASQL-RELATED"/>
    <property type="match status" value="1"/>
</dbReference>
<dbReference type="InterPro" id="IPR050121">
    <property type="entry name" value="Cytochrome_P450_monoxygenase"/>
</dbReference>
<keyword evidence="5 6" id="KW-0408">Iron</keyword>
<protein>
    <submittedName>
        <fullName evidence="8">Cytochrome P450 monooxygenase-like protein</fullName>
    </submittedName>
</protein>
<keyword evidence="4 6" id="KW-0479">Metal-binding</keyword>
<evidence type="ECO:0000313" key="8">
    <source>
        <dbReference type="EMBL" id="PSR81807.1"/>
    </source>
</evidence>
<keyword evidence="7 8" id="KW-0503">Monooxygenase</keyword>
<dbReference type="Proteomes" id="UP000241462">
    <property type="component" value="Unassembled WGS sequence"/>
</dbReference>
<evidence type="ECO:0000256" key="5">
    <source>
        <dbReference type="ARBA" id="ARBA00023004"/>
    </source>
</evidence>
<dbReference type="EMBL" id="KZ678493">
    <property type="protein sequence ID" value="PSR81807.1"/>
    <property type="molecule type" value="Genomic_DNA"/>
</dbReference>
<dbReference type="Pfam" id="PF00067">
    <property type="entry name" value="p450"/>
    <property type="match status" value="1"/>
</dbReference>
<dbReference type="InParanoid" id="A0A2T3A2S0"/>
<dbReference type="OrthoDB" id="1470350at2759"/>
<organism evidence="8 9">
    <name type="scientific">Coniella lustricola</name>
    <dbReference type="NCBI Taxonomy" id="2025994"/>
    <lineage>
        <taxon>Eukaryota</taxon>
        <taxon>Fungi</taxon>
        <taxon>Dikarya</taxon>
        <taxon>Ascomycota</taxon>
        <taxon>Pezizomycotina</taxon>
        <taxon>Sordariomycetes</taxon>
        <taxon>Sordariomycetidae</taxon>
        <taxon>Diaporthales</taxon>
        <taxon>Schizoparmaceae</taxon>
        <taxon>Coniella</taxon>
    </lineage>
</organism>
<keyword evidence="3 6" id="KW-0349">Heme</keyword>
<dbReference type="InterPro" id="IPR036396">
    <property type="entry name" value="Cyt_P450_sf"/>
</dbReference>
<dbReference type="Gene3D" id="1.10.630.10">
    <property type="entry name" value="Cytochrome P450"/>
    <property type="match status" value="1"/>
</dbReference>
<evidence type="ECO:0000256" key="4">
    <source>
        <dbReference type="ARBA" id="ARBA00022723"/>
    </source>
</evidence>
<dbReference type="CDD" id="cd11058">
    <property type="entry name" value="CYP60B-like"/>
    <property type="match status" value="1"/>
</dbReference>